<keyword evidence="5" id="KW-1185">Reference proteome</keyword>
<evidence type="ECO:0000256" key="2">
    <source>
        <dbReference type="SAM" id="MobiDB-lite"/>
    </source>
</evidence>
<dbReference type="Proteomes" id="UP001596292">
    <property type="component" value="Unassembled WGS sequence"/>
</dbReference>
<proteinExistence type="predicted"/>
<dbReference type="RefSeq" id="WP_378973288.1">
    <property type="nucleotide sequence ID" value="NZ_JBHSWN010000001.1"/>
</dbReference>
<evidence type="ECO:0000313" key="4">
    <source>
        <dbReference type="EMBL" id="MFC6791942.1"/>
    </source>
</evidence>
<organism evidence="4 5">
    <name type="scientific">Methylobacterium komagatae</name>
    <dbReference type="NCBI Taxonomy" id="374425"/>
    <lineage>
        <taxon>Bacteria</taxon>
        <taxon>Pseudomonadati</taxon>
        <taxon>Pseudomonadota</taxon>
        <taxon>Alphaproteobacteria</taxon>
        <taxon>Hyphomicrobiales</taxon>
        <taxon>Methylobacteriaceae</taxon>
        <taxon>Methylobacterium</taxon>
    </lineage>
</organism>
<evidence type="ECO:0000256" key="1">
    <source>
        <dbReference type="ARBA" id="ARBA00022612"/>
    </source>
</evidence>
<feature type="region of interest" description="Disordered" evidence="2">
    <location>
        <begin position="79"/>
        <end position="99"/>
    </location>
</feature>
<evidence type="ECO:0000259" key="3">
    <source>
        <dbReference type="Pfam" id="PF10145"/>
    </source>
</evidence>
<dbReference type="InterPro" id="IPR010090">
    <property type="entry name" value="Phage_tape_meas"/>
</dbReference>
<dbReference type="PANTHER" id="PTHR37813:SF1">
    <property type="entry name" value="FELS-2 PROPHAGE PROTEIN"/>
    <property type="match status" value="1"/>
</dbReference>
<dbReference type="EMBL" id="JBHSWN010000001">
    <property type="protein sequence ID" value="MFC6791942.1"/>
    <property type="molecule type" value="Genomic_DNA"/>
</dbReference>
<protein>
    <submittedName>
        <fullName evidence="4">Phage tail tape measure protein</fullName>
    </submittedName>
</protein>
<accession>A0ABW2BPR9</accession>
<feature type="domain" description="Phage tail tape measure protein" evidence="3">
    <location>
        <begin position="165"/>
        <end position="367"/>
    </location>
</feature>
<sequence>MVIEELIAKLGFRATGGKEASAFLKDLEKIKKATRELGKDFRINLGGRTSGLGKVTAEIERATRAWRSYRIEAERASRVRPGGGRYGPGGRIPGRRPGDDRVLEPGLAGAGLSPGRAGVIAGGAYTAGRVASAALRSSMSFERAMIEVTKATDANPAEREDYAKAITRLARDTGKNKEELAGMLAAAGFAGRPKDELMRFTAFGARASTAWGTTPEATGQAMAEIGNIYQANQAEIERIGDQINTMADKSASKEIDLLEILRRTGGTGKSAGLTSGDVLAFGAGLKERGVQTEIAASGIEDYFNFLKLGSEYSTGAEKGLKQLGYTSDALRKAFVANPSKTALEFLDKINAITNPMKRAEVLTGVFGKTRQDDVERLASSAPKIREYLDMINDPKNYKGSVITQFAEQLQNDVSKIDQASQQLDVLLKRLGDPMKQILGYGAGKMNSALDYIDDRKGNTSAAASNAFDDLPGLDYLKSGPSMNQFLERFNNAAPSAMRRTFGTSAFPSMIGKGNGARLGFGSAGTGAAPTFDKSNFGIGGGNGLSWANQGLKETVVNNVTNNTNTGNDQRTQSVTIQQTVNGVAGVASAAAEGTQRGLASMGASVVKGNLTSTGATTSP</sequence>
<evidence type="ECO:0000313" key="5">
    <source>
        <dbReference type="Proteomes" id="UP001596292"/>
    </source>
</evidence>
<dbReference type="Pfam" id="PF10145">
    <property type="entry name" value="PhageMin_Tail"/>
    <property type="match status" value="1"/>
</dbReference>
<dbReference type="PANTHER" id="PTHR37813">
    <property type="entry name" value="FELS-2 PROPHAGE PROTEIN"/>
    <property type="match status" value="1"/>
</dbReference>
<gene>
    <name evidence="4" type="ORF">ACFQE0_21510</name>
</gene>
<feature type="compositionally biased region" description="Gly residues" evidence="2">
    <location>
        <begin position="81"/>
        <end position="92"/>
    </location>
</feature>
<keyword evidence="1" id="KW-1188">Viral release from host cell</keyword>
<reference evidence="5" key="1">
    <citation type="journal article" date="2019" name="Int. J. Syst. Evol. Microbiol.">
        <title>The Global Catalogue of Microorganisms (GCM) 10K type strain sequencing project: providing services to taxonomists for standard genome sequencing and annotation.</title>
        <authorList>
            <consortium name="The Broad Institute Genomics Platform"/>
            <consortium name="The Broad Institute Genome Sequencing Center for Infectious Disease"/>
            <person name="Wu L."/>
            <person name="Ma J."/>
        </authorList>
    </citation>
    <scope>NUCLEOTIDE SEQUENCE [LARGE SCALE GENOMIC DNA]</scope>
    <source>
        <strain evidence="5">CCUG 48316</strain>
    </source>
</reference>
<name>A0ABW2BPR9_9HYPH</name>
<dbReference type="NCBIfam" id="TIGR01760">
    <property type="entry name" value="tape_meas_TP901"/>
    <property type="match status" value="1"/>
</dbReference>
<comment type="caution">
    <text evidence="4">The sequence shown here is derived from an EMBL/GenBank/DDBJ whole genome shotgun (WGS) entry which is preliminary data.</text>
</comment>